<dbReference type="AlphaFoldDB" id="A0A9R1VYE5"/>
<feature type="region of interest" description="Disordered" evidence="1">
    <location>
        <begin position="1"/>
        <end position="53"/>
    </location>
</feature>
<sequence length="197" mass="21589">MEGIVSNNKEGKSEENEDNKGKQKDKQAEVKEVSQKDSEDNKGKEGKNSAESYSKFAVGKLKKDGKVAGAFQSFDGKSGKSNGTGVFIPKEKLGNKVKNVIDNFNAKKEEMQGKKEESKKKVYVPKKSVNVKISSNFDHLGSTSGKEDRDEIISKNPFDVLTDELGLKDMSHLDEIDPEIITGGAQKLSTETSVVDQ</sequence>
<dbReference type="Proteomes" id="UP000235145">
    <property type="component" value="Unassembled WGS sequence"/>
</dbReference>
<evidence type="ECO:0000256" key="1">
    <source>
        <dbReference type="SAM" id="MobiDB-lite"/>
    </source>
</evidence>
<gene>
    <name evidence="2" type="ORF">LSAT_V11C400209380</name>
</gene>
<reference evidence="2 3" key="1">
    <citation type="journal article" date="2017" name="Nat. Commun.">
        <title>Genome assembly with in vitro proximity ligation data and whole-genome triplication in lettuce.</title>
        <authorList>
            <person name="Reyes-Chin-Wo S."/>
            <person name="Wang Z."/>
            <person name="Yang X."/>
            <person name="Kozik A."/>
            <person name="Arikit S."/>
            <person name="Song C."/>
            <person name="Xia L."/>
            <person name="Froenicke L."/>
            <person name="Lavelle D.O."/>
            <person name="Truco M.J."/>
            <person name="Xia R."/>
            <person name="Zhu S."/>
            <person name="Xu C."/>
            <person name="Xu H."/>
            <person name="Xu X."/>
            <person name="Cox K."/>
            <person name="Korf I."/>
            <person name="Meyers B.C."/>
            <person name="Michelmore R.W."/>
        </authorList>
    </citation>
    <scope>NUCLEOTIDE SEQUENCE [LARGE SCALE GENOMIC DNA]</scope>
    <source>
        <strain evidence="3">cv. Salinas</strain>
        <tissue evidence="2">Seedlings</tissue>
    </source>
</reference>
<keyword evidence="3" id="KW-1185">Reference proteome</keyword>
<name>A0A9R1VYE5_LACSA</name>
<accession>A0A9R1VYE5</accession>
<protein>
    <submittedName>
        <fullName evidence="2">Uncharacterized protein</fullName>
    </submittedName>
</protein>
<evidence type="ECO:0000313" key="3">
    <source>
        <dbReference type="Proteomes" id="UP000235145"/>
    </source>
</evidence>
<dbReference type="EMBL" id="NBSK02000004">
    <property type="protein sequence ID" value="KAJ0214153.1"/>
    <property type="molecule type" value="Genomic_DNA"/>
</dbReference>
<organism evidence="2 3">
    <name type="scientific">Lactuca sativa</name>
    <name type="common">Garden lettuce</name>
    <dbReference type="NCBI Taxonomy" id="4236"/>
    <lineage>
        <taxon>Eukaryota</taxon>
        <taxon>Viridiplantae</taxon>
        <taxon>Streptophyta</taxon>
        <taxon>Embryophyta</taxon>
        <taxon>Tracheophyta</taxon>
        <taxon>Spermatophyta</taxon>
        <taxon>Magnoliopsida</taxon>
        <taxon>eudicotyledons</taxon>
        <taxon>Gunneridae</taxon>
        <taxon>Pentapetalae</taxon>
        <taxon>asterids</taxon>
        <taxon>campanulids</taxon>
        <taxon>Asterales</taxon>
        <taxon>Asteraceae</taxon>
        <taxon>Cichorioideae</taxon>
        <taxon>Cichorieae</taxon>
        <taxon>Lactucinae</taxon>
        <taxon>Lactuca</taxon>
    </lineage>
</organism>
<proteinExistence type="predicted"/>
<feature type="compositionally biased region" description="Basic and acidic residues" evidence="1">
    <location>
        <begin position="9"/>
        <end position="48"/>
    </location>
</feature>
<evidence type="ECO:0000313" key="2">
    <source>
        <dbReference type="EMBL" id="KAJ0214153.1"/>
    </source>
</evidence>
<comment type="caution">
    <text evidence="2">The sequence shown here is derived from an EMBL/GenBank/DDBJ whole genome shotgun (WGS) entry which is preliminary data.</text>
</comment>